<comment type="subcellular location">
    <subcellularLocation>
        <location evidence="2">Nucleus</location>
    </subcellularLocation>
</comment>
<keyword evidence="9" id="KW-0238">DNA-binding</keyword>
<dbReference type="GeneID" id="110220094"/>
<dbReference type="GO" id="GO:0000977">
    <property type="term" value="F:RNA polymerase II transcription regulatory region sequence-specific DNA binding"/>
    <property type="evidence" value="ECO:0007669"/>
    <property type="project" value="TreeGrafter"/>
</dbReference>
<dbReference type="FunFam" id="3.30.160.60:FF:002343">
    <property type="entry name" value="Zinc finger protein 33A"/>
    <property type="match status" value="1"/>
</dbReference>
<evidence type="ECO:0000256" key="3">
    <source>
        <dbReference type="ARBA" id="ARBA00006991"/>
    </source>
</evidence>
<dbReference type="Pfam" id="PF01352">
    <property type="entry name" value="KRAB"/>
    <property type="match status" value="1"/>
</dbReference>
<dbReference type="GO" id="GO:0005634">
    <property type="term" value="C:nucleus"/>
    <property type="evidence" value="ECO:0007669"/>
    <property type="project" value="UniProtKB-SubCell"/>
</dbReference>
<comment type="function">
    <text evidence="1">May be involved in transcriptional regulation.</text>
</comment>
<dbReference type="InParanoid" id="A0A6P5LMG8"/>
<evidence type="ECO:0000256" key="8">
    <source>
        <dbReference type="ARBA" id="ARBA00023015"/>
    </source>
</evidence>
<dbReference type="RefSeq" id="XP_020859610.1">
    <property type="nucleotide sequence ID" value="XM_021003951.1"/>
</dbReference>
<dbReference type="FunFam" id="3.30.160.60:FF:001011">
    <property type="entry name" value="Zinc finger protein 793"/>
    <property type="match status" value="1"/>
</dbReference>
<evidence type="ECO:0000256" key="7">
    <source>
        <dbReference type="ARBA" id="ARBA00022833"/>
    </source>
</evidence>
<evidence type="ECO:0000256" key="2">
    <source>
        <dbReference type="ARBA" id="ARBA00004123"/>
    </source>
</evidence>
<feature type="domain" description="C2H2-type" evidence="14">
    <location>
        <begin position="414"/>
        <end position="441"/>
    </location>
</feature>
<dbReference type="Pfam" id="PF00096">
    <property type="entry name" value="zf-C2H2"/>
    <property type="match status" value="4"/>
</dbReference>
<keyword evidence="5" id="KW-0677">Repeat</keyword>
<dbReference type="Proteomes" id="UP000515140">
    <property type="component" value="Unplaced"/>
</dbReference>
<feature type="domain" description="C2H2-type" evidence="14">
    <location>
        <begin position="465"/>
        <end position="492"/>
    </location>
</feature>
<dbReference type="GO" id="GO:0000981">
    <property type="term" value="F:DNA-binding transcription factor activity, RNA polymerase II-specific"/>
    <property type="evidence" value="ECO:0007669"/>
    <property type="project" value="TreeGrafter"/>
</dbReference>
<feature type="domain" description="KRAB" evidence="15">
    <location>
        <begin position="181"/>
        <end position="254"/>
    </location>
</feature>
<dbReference type="CDD" id="cd07765">
    <property type="entry name" value="KRAB_A-box"/>
    <property type="match status" value="1"/>
</dbReference>
<evidence type="ECO:0000256" key="10">
    <source>
        <dbReference type="ARBA" id="ARBA00023163"/>
    </source>
</evidence>
<dbReference type="PANTHER" id="PTHR24381:SF390">
    <property type="entry name" value="ZINC FINGER PROTEIN 37 HOMOLOG"/>
    <property type="match status" value="1"/>
</dbReference>
<evidence type="ECO:0000259" key="15">
    <source>
        <dbReference type="PROSITE" id="PS50805"/>
    </source>
</evidence>
<dbReference type="PROSITE" id="PS00028">
    <property type="entry name" value="ZINC_FINGER_C2H2_1"/>
    <property type="match status" value="4"/>
</dbReference>
<organism evidence="16 17">
    <name type="scientific">Phascolarctos cinereus</name>
    <name type="common">Koala</name>
    <dbReference type="NCBI Taxonomy" id="38626"/>
    <lineage>
        <taxon>Eukaryota</taxon>
        <taxon>Metazoa</taxon>
        <taxon>Chordata</taxon>
        <taxon>Craniata</taxon>
        <taxon>Vertebrata</taxon>
        <taxon>Euteleostomi</taxon>
        <taxon>Mammalia</taxon>
        <taxon>Metatheria</taxon>
        <taxon>Diprotodontia</taxon>
        <taxon>Phascolarctidae</taxon>
        <taxon>Phascolarctos</taxon>
    </lineage>
</organism>
<keyword evidence="16" id="KW-1185">Reference proteome</keyword>
<feature type="compositionally biased region" description="Basic and acidic residues" evidence="13">
    <location>
        <begin position="29"/>
        <end position="39"/>
    </location>
</feature>
<dbReference type="InterPro" id="IPR036236">
    <property type="entry name" value="Znf_C2H2_sf"/>
</dbReference>
<keyword evidence="4" id="KW-0479">Metal-binding</keyword>
<feature type="region of interest" description="Disordered" evidence="13">
    <location>
        <begin position="1"/>
        <end position="126"/>
    </location>
</feature>
<dbReference type="PANTHER" id="PTHR24381">
    <property type="entry name" value="ZINC FINGER PROTEIN"/>
    <property type="match status" value="1"/>
</dbReference>
<dbReference type="FunFam" id="3.30.160.60:FF:000966">
    <property type="entry name" value="ZFP90 zinc finger protein"/>
    <property type="match status" value="1"/>
</dbReference>
<name>A0A6P5LMG8_PHACI</name>
<evidence type="ECO:0000256" key="9">
    <source>
        <dbReference type="ARBA" id="ARBA00023125"/>
    </source>
</evidence>
<dbReference type="InterPro" id="IPR013087">
    <property type="entry name" value="Znf_C2H2_type"/>
</dbReference>
<dbReference type="PROSITE" id="PS50157">
    <property type="entry name" value="ZINC_FINGER_C2H2_2"/>
    <property type="match status" value="5"/>
</dbReference>
<keyword evidence="10" id="KW-0804">Transcription</keyword>
<keyword evidence="11" id="KW-0539">Nucleus</keyword>
<evidence type="ECO:0000313" key="16">
    <source>
        <dbReference type="Proteomes" id="UP000515140"/>
    </source>
</evidence>
<keyword evidence="6 12" id="KW-0863">Zinc-finger</keyword>
<evidence type="ECO:0000256" key="6">
    <source>
        <dbReference type="ARBA" id="ARBA00022771"/>
    </source>
</evidence>
<dbReference type="PROSITE" id="PS50805">
    <property type="entry name" value="KRAB"/>
    <property type="match status" value="1"/>
</dbReference>
<dbReference type="InterPro" id="IPR001909">
    <property type="entry name" value="KRAB"/>
</dbReference>
<feature type="domain" description="C2H2-type" evidence="14">
    <location>
        <begin position="521"/>
        <end position="548"/>
    </location>
</feature>
<evidence type="ECO:0000313" key="17">
    <source>
        <dbReference type="RefSeq" id="XP_020859610.1"/>
    </source>
</evidence>
<proteinExistence type="inferred from homology"/>
<evidence type="ECO:0000256" key="5">
    <source>
        <dbReference type="ARBA" id="ARBA00022737"/>
    </source>
</evidence>
<feature type="compositionally biased region" description="Low complexity" evidence="13">
    <location>
        <begin position="40"/>
        <end position="53"/>
    </location>
</feature>
<evidence type="ECO:0000256" key="13">
    <source>
        <dbReference type="SAM" id="MobiDB-lite"/>
    </source>
</evidence>
<gene>
    <name evidence="17" type="primary">LOC110220094</name>
</gene>
<evidence type="ECO:0000256" key="4">
    <source>
        <dbReference type="ARBA" id="ARBA00022723"/>
    </source>
</evidence>
<dbReference type="InterPro" id="IPR036051">
    <property type="entry name" value="KRAB_dom_sf"/>
</dbReference>
<dbReference type="SUPFAM" id="SSF109640">
    <property type="entry name" value="KRAB domain (Kruppel-associated box)"/>
    <property type="match status" value="1"/>
</dbReference>
<comment type="similarity">
    <text evidence="3">Belongs to the krueppel C2H2-type zinc-finger protein family.</text>
</comment>
<evidence type="ECO:0000259" key="14">
    <source>
        <dbReference type="PROSITE" id="PS50157"/>
    </source>
</evidence>
<dbReference type="GO" id="GO:0008270">
    <property type="term" value="F:zinc ion binding"/>
    <property type="evidence" value="ECO:0007669"/>
    <property type="project" value="UniProtKB-KW"/>
</dbReference>
<evidence type="ECO:0000256" key="12">
    <source>
        <dbReference type="PROSITE-ProRule" id="PRU00042"/>
    </source>
</evidence>
<protein>
    <submittedName>
        <fullName evidence="17">Zinc finger protein 383-like isoform X1</fullName>
    </submittedName>
</protein>
<dbReference type="SMART" id="SM00355">
    <property type="entry name" value="ZnF_C2H2"/>
    <property type="match status" value="4"/>
</dbReference>
<reference evidence="17" key="1">
    <citation type="submission" date="2025-08" db="UniProtKB">
        <authorList>
            <consortium name="RefSeq"/>
        </authorList>
    </citation>
    <scope>IDENTIFICATION</scope>
    <source>
        <tissue evidence="17">Spleen</tissue>
    </source>
</reference>
<feature type="domain" description="C2H2-type" evidence="14">
    <location>
        <begin position="493"/>
        <end position="520"/>
    </location>
</feature>
<dbReference type="AlphaFoldDB" id="A0A6P5LMG8"/>
<feature type="domain" description="C2H2-type" evidence="14">
    <location>
        <begin position="549"/>
        <end position="576"/>
    </location>
</feature>
<dbReference type="FunFam" id="3.30.160.60:FF:001530">
    <property type="entry name" value="Zinc finger protein 268"/>
    <property type="match status" value="1"/>
</dbReference>
<evidence type="ECO:0000256" key="1">
    <source>
        <dbReference type="ARBA" id="ARBA00003767"/>
    </source>
</evidence>
<keyword evidence="7" id="KW-0862">Zinc</keyword>
<dbReference type="KEGG" id="pcw:110220094"/>
<feature type="compositionally biased region" description="Basic and acidic residues" evidence="13">
    <location>
        <begin position="106"/>
        <end position="117"/>
    </location>
</feature>
<dbReference type="SUPFAM" id="SSF57667">
    <property type="entry name" value="beta-beta-alpha zinc fingers"/>
    <property type="match status" value="3"/>
</dbReference>
<keyword evidence="8" id="KW-0805">Transcription regulation</keyword>
<dbReference type="Gene3D" id="3.30.160.60">
    <property type="entry name" value="Classic Zinc Finger"/>
    <property type="match status" value="5"/>
</dbReference>
<accession>A0A6P5LMG8</accession>
<dbReference type="Gene3D" id="6.10.140.140">
    <property type="match status" value="1"/>
</dbReference>
<dbReference type="SMART" id="SM00349">
    <property type="entry name" value="KRAB"/>
    <property type="match status" value="1"/>
</dbReference>
<evidence type="ECO:0000256" key="11">
    <source>
        <dbReference type="ARBA" id="ARBA00023242"/>
    </source>
</evidence>
<sequence>MSRCPDVQMSRCPEARGEPGASAGLGSEGRLHWEADPGRAEGVAAGDAGRGRAASGGPGFGLGPPQAELPSRPMARPVLAAADSAGAPAGGPGDGSGRGRKKVGRRKEEGGLRRRPDFLSGGYRGTRASSVWTSGRGGIEHLARMSKETIQPPKAPAFAQDRSLAERSTFGLLTTRYQNPVTFRDVAVDFSLEEWKCLSPAQRALYRDVMLENYENLASVGPRLPFSKPYVISQLERGEAPWMPEEEVPRDHWPDLFNQKSRYENQDLALTDGTCLGASATERGLQNSPWCPSMGESRTSLVKLKCQKGPQDGECPQLTVTHKGSSSQGNVLEKNSLGRHVNLGPVCFAQENAAMGKSLYKCNILAKSLRNFSDKIQCNRFSSGKKLHKCHIGRNFFIYHSDAIKCHIAGEEFYECNECGKAFEKRSNVTECQQINSREKPTELSKCEKETLIRHQEVPTGVKLFECKECGKSFREKRYLKSHQRTHTGEKPFECNECGKAFSVRQNLSRHQRIHVGLRPFQCNECGKAFRMKDHLNMHQRTHTGEKPFECNKCEKAFSHRGSLSRHQRMHIAVKPFECTE</sequence>